<keyword evidence="4" id="KW-0408">Iron</keyword>
<reference evidence="6 7" key="1">
    <citation type="submission" date="2018-06" db="EMBL/GenBank/DDBJ databases">
        <title>Genomic Encyclopedia of Type Strains, Phase IV (KMG-IV): sequencing the most valuable type-strain genomes for metagenomic binning, comparative biology and taxonomic classification.</title>
        <authorList>
            <person name="Goeker M."/>
        </authorList>
    </citation>
    <scope>NUCLEOTIDE SEQUENCE [LARGE SCALE GENOMIC DNA]</scope>
    <source>
        <strain evidence="6 7">DSM 24032</strain>
    </source>
</reference>
<keyword evidence="3" id="KW-0560">Oxidoreductase</keyword>
<keyword evidence="2" id="KW-0479">Metal-binding</keyword>
<dbReference type="AlphaFoldDB" id="A0A395JLU1"/>
<comment type="caution">
    <text evidence="6">The sequence shown here is derived from an EMBL/GenBank/DDBJ whole genome shotgun (WGS) entry which is preliminary data.</text>
</comment>
<dbReference type="Gene3D" id="2.60.120.650">
    <property type="entry name" value="Cupin"/>
    <property type="match status" value="1"/>
</dbReference>
<dbReference type="Proteomes" id="UP000253083">
    <property type="component" value="Unassembled WGS sequence"/>
</dbReference>
<protein>
    <submittedName>
        <fullName evidence="6">Cupin-like protein</fullName>
    </submittedName>
</protein>
<dbReference type="PROSITE" id="PS51184">
    <property type="entry name" value="JMJC"/>
    <property type="match status" value="1"/>
</dbReference>
<sequence length="296" mass="33488">MFKSIKHIPVDRKNSLPVSDLQVRYRRTGTPVVFGDLSKYWPASSKWSTDYLSKSFGDIDVPVYSEQLELNRGQRFKPILQTNLARFFELQQQEGSDFRISRLLLSQVPELEKDFSYPRLGFDFFTRLTSLCIGGQGVLEPMRQTSSVMHTVRCHFGERASVLLVPAAQSQFVYAIGRSGITVRDVDYNQPQFNKYPALKGIQAYVAELNDGDSLYVPPGFWHCTYYHGAGVTLVLQSASGKLSQYFGVLGNHLVNRASKLFESTSIDKNGFTRAEREAVVSTNARFQKLLKKSKS</sequence>
<evidence type="ECO:0000256" key="2">
    <source>
        <dbReference type="ARBA" id="ARBA00022723"/>
    </source>
</evidence>
<comment type="cofactor">
    <cofactor evidence="1">
        <name>Fe(2+)</name>
        <dbReference type="ChEBI" id="CHEBI:29033"/>
    </cofactor>
</comment>
<proteinExistence type="predicted"/>
<evidence type="ECO:0000256" key="3">
    <source>
        <dbReference type="ARBA" id="ARBA00023002"/>
    </source>
</evidence>
<dbReference type="InterPro" id="IPR041667">
    <property type="entry name" value="Cupin_8"/>
</dbReference>
<dbReference type="SUPFAM" id="SSF51197">
    <property type="entry name" value="Clavaminate synthase-like"/>
    <property type="match status" value="1"/>
</dbReference>
<evidence type="ECO:0000313" key="7">
    <source>
        <dbReference type="Proteomes" id="UP000253083"/>
    </source>
</evidence>
<name>A0A395JLU1_9GAMM</name>
<accession>A0A395JLU1</accession>
<gene>
    <name evidence="6" type="ORF">DFR28_1021199</name>
</gene>
<dbReference type="PANTHER" id="PTHR12461:SF106">
    <property type="entry name" value="BIFUNCTIONAL PEPTIDASE AND ARGINYL-HYDROXYLASE JMJD5"/>
    <property type="match status" value="1"/>
</dbReference>
<dbReference type="InterPro" id="IPR003347">
    <property type="entry name" value="JmjC_dom"/>
</dbReference>
<evidence type="ECO:0000256" key="4">
    <source>
        <dbReference type="ARBA" id="ARBA00023004"/>
    </source>
</evidence>
<dbReference type="GO" id="GO:0046872">
    <property type="term" value="F:metal ion binding"/>
    <property type="evidence" value="ECO:0007669"/>
    <property type="project" value="UniProtKB-KW"/>
</dbReference>
<dbReference type="GO" id="GO:0016491">
    <property type="term" value="F:oxidoreductase activity"/>
    <property type="evidence" value="ECO:0007669"/>
    <property type="project" value="UniProtKB-KW"/>
</dbReference>
<evidence type="ECO:0000313" key="6">
    <source>
        <dbReference type="EMBL" id="RBP51766.1"/>
    </source>
</evidence>
<keyword evidence="7" id="KW-1185">Reference proteome</keyword>
<dbReference type="PANTHER" id="PTHR12461">
    <property type="entry name" value="HYPOXIA-INDUCIBLE FACTOR 1 ALPHA INHIBITOR-RELATED"/>
    <property type="match status" value="1"/>
</dbReference>
<dbReference type="RefSeq" id="WP_170132076.1">
    <property type="nucleotide sequence ID" value="NZ_QNRT01000002.1"/>
</dbReference>
<evidence type="ECO:0000259" key="5">
    <source>
        <dbReference type="PROSITE" id="PS51184"/>
    </source>
</evidence>
<feature type="domain" description="JmjC" evidence="5">
    <location>
        <begin position="66"/>
        <end position="264"/>
    </location>
</feature>
<evidence type="ECO:0000256" key="1">
    <source>
        <dbReference type="ARBA" id="ARBA00001954"/>
    </source>
</evidence>
<organism evidence="6 7">
    <name type="scientific">Arenicella xantha</name>
    <dbReference type="NCBI Taxonomy" id="644221"/>
    <lineage>
        <taxon>Bacteria</taxon>
        <taxon>Pseudomonadati</taxon>
        <taxon>Pseudomonadota</taxon>
        <taxon>Gammaproteobacteria</taxon>
        <taxon>Arenicellales</taxon>
        <taxon>Arenicellaceae</taxon>
        <taxon>Arenicella</taxon>
    </lineage>
</organism>
<dbReference type="Pfam" id="PF13621">
    <property type="entry name" value="Cupin_8"/>
    <property type="match status" value="1"/>
</dbReference>
<dbReference type="InParanoid" id="A0A395JLU1"/>
<dbReference type="EMBL" id="QNRT01000002">
    <property type="protein sequence ID" value="RBP51766.1"/>
    <property type="molecule type" value="Genomic_DNA"/>
</dbReference>